<accession>A0A8H4VDP0</accession>
<proteinExistence type="predicted"/>
<gene>
    <name evidence="1" type="ORF">GQ602_004282</name>
</gene>
<dbReference type="OrthoDB" id="5229017at2759"/>
<evidence type="ECO:0000313" key="1">
    <source>
        <dbReference type="EMBL" id="KAF4587589.1"/>
    </source>
</evidence>
<evidence type="ECO:0000313" key="2">
    <source>
        <dbReference type="Proteomes" id="UP000562929"/>
    </source>
</evidence>
<protein>
    <submittedName>
        <fullName evidence="1">Uncharacterized protein</fullName>
    </submittedName>
</protein>
<sequence length="202" mass="23110">MDRITDADVTAEFQNTNKRLQPSAKETHGCPVQISLDPREQSLLYCELEYHLTTALNDFITAELEKGHLVPDSLKQISDVWASRGRSKVIGFRYDLETQLQLVSLHVHDFEFHGRRQSSLSEIGALLGAMKSHARQMRVRTFCRPDLVIAKELVDSQSLFNLINVPRVQQLALAEAAQFFEVIVEREKGRRQQRLRAGKEIL</sequence>
<reference evidence="1 2" key="1">
    <citation type="journal article" date="2020" name="G3 (Bethesda)">
        <title>Genetic Underpinnings of Host Manipulation by Ophiocordyceps as Revealed by Comparative Transcriptomics.</title>
        <authorList>
            <person name="Will I."/>
            <person name="Das B."/>
            <person name="Trinh T."/>
            <person name="Brachmann A."/>
            <person name="Ohm R.A."/>
            <person name="de Bekker C."/>
        </authorList>
    </citation>
    <scope>NUCLEOTIDE SEQUENCE [LARGE SCALE GENOMIC DNA]</scope>
    <source>
        <strain evidence="1 2">EC05</strain>
    </source>
</reference>
<organism evidence="1 2">
    <name type="scientific">Ophiocordyceps camponoti-floridani</name>
    <dbReference type="NCBI Taxonomy" id="2030778"/>
    <lineage>
        <taxon>Eukaryota</taxon>
        <taxon>Fungi</taxon>
        <taxon>Dikarya</taxon>
        <taxon>Ascomycota</taxon>
        <taxon>Pezizomycotina</taxon>
        <taxon>Sordariomycetes</taxon>
        <taxon>Hypocreomycetidae</taxon>
        <taxon>Hypocreales</taxon>
        <taxon>Ophiocordycipitaceae</taxon>
        <taxon>Ophiocordyceps</taxon>
    </lineage>
</organism>
<dbReference type="EMBL" id="JAACLJ010000004">
    <property type="protein sequence ID" value="KAF4587589.1"/>
    <property type="molecule type" value="Genomic_DNA"/>
</dbReference>
<name>A0A8H4VDP0_9HYPO</name>
<keyword evidence="2" id="KW-1185">Reference proteome</keyword>
<dbReference type="AlphaFoldDB" id="A0A8H4VDP0"/>
<comment type="caution">
    <text evidence="1">The sequence shown here is derived from an EMBL/GenBank/DDBJ whole genome shotgun (WGS) entry which is preliminary data.</text>
</comment>
<dbReference type="Proteomes" id="UP000562929">
    <property type="component" value="Unassembled WGS sequence"/>
</dbReference>